<evidence type="ECO:0000313" key="2">
    <source>
        <dbReference type="Proteomes" id="UP000265040"/>
    </source>
</evidence>
<gene>
    <name evidence="1" type="primary">C20orf27</name>
</gene>
<reference evidence="1" key="2">
    <citation type="submission" date="2025-08" db="UniProtKB">
        <authorList>
            <consortium name="Ensembl"/>
        </authorList>
    </citation>
    <scope>IDENTIFICATION</scope>
</reference>
<dbReference type="GeneTree" id="ENSGT00940000177142"/>
<dbReference type="InParanoid" id="A0A3Q1HSY9"/>
<protein>
    <submittedName>
        <fullName evidence="1">Uncharacterized protein</fullName>
    </submittedName>
</protein>
<reference evidence="1" key="3">
    <citation type="submission" date="2025-09" db="UniProtKB">
        <authorList>
            <consortium name="Ensembl"/>
        </authorList>
    </citation>
    <scope>IDENTIFICATION</scope>
</reference>
<accession>A0A3Q1HSY9</accession>
<dbReference type="Proteomes" id="UP000265040">
    <property type="component" value="Chromosome 12"/>
</dbReference>
<dbReference type="Ensembl" id="ENSATET00000010657.2">
    <property type="protein sequence ID" value="ENSATEP00000010474.2"/>
    <property type="gene ID" value="ENSATEG00000007388.2"/>
</dbReference>
<evidence type="ECO:0000313" key="1">
    <source>
        <dbReference type="Ensembl" id="ENSATEP00000010474.2"/>
    </source>
</evidence>
<dbReference type="OrthoDB" id="8954273at2759"/>
<sequence>MVQEVDKGGVHTYFKQQGHDVRPPQASALLASVRVESATVFTVLESVFPFPVFPVRHVHNHHRVAAEVFLFVTPYLLCCHHIHHDPEEENNREPHSAKSCGVFVHPAEETLEECPVHDVVCSARLLFLPQGIKEANFTTDM</sequence>
<dbReference type="AlphaFoldDB" id="A0A3Q1HSY9"/>
<reference evidence="1" key="1">
    <citation type="submission" date="2021-04" db="EMBL/GenBank/DDBJ databases">
        <authorList>
            <consortium name="Wellcome Sanger Institute Data Sharing"/>
        </authorList>
    </citation>
    <scope>NUCLEOTIDE SEQUENCE [LARGE SCALE GENOMIC DNA]</scope>
</reference>
<name>A0A3Q1HSY9_ANATE</name>
<organism evidence="1 2">
    <name type="scientific">Anabas testudineus</name>
    <name type="common">Climbing perch</name>
    <name type="synonym">Anthias testudineus</name>
    <dbReference type="NCBI Taxonomy" id="64144"/>
    <lineage>
        <taxon>Eukaryota</taxon>
        <taxon>Metazoa</taxon>
        <taxon>Chordata</taxon>
        <taxon>Craniata</taxon>
        <taxon>Vertebrata</taxon>
        <taxon>Euteleostomi</taxon>
        <taxon>Actinopterygii</taxon>
        <taxon>Neopterygii</taxon>
        <taxon>Teleostei</taxon>
        <taxon>Neoteleostei</taxon>
        <taxon>Acanthomorphata</taxon>
        <taxon>Anabantaria</taxon>
        <taxon>Anabantiformes</taxon>
        <taxon>Anabantoidei</taxon>
        <taxon>Anabantidae</taxon>
        <taxon>Anabas</taxon>
    </lineage>
</organism>
<proteinExistence type="predicted"/>
<keyword evidence="2" id="KW-1185">Reference proteome</keyword>